<protein>
    <submittedName>
        <fullName evidence="1">Uncharacterized protein</fullName>
    </submittedName>
</protein>
<proteinExistence type="predicted"/>
<reference evidence="1" key="1">
    <citation type="submission" date="2021-05" db="EMBL/GenBank/DDBJ databases">
        <authorList>
            <person name="Pan Q."/>
            <person name="Jouanno E."/>
            <person name="Zahm M."/>
            <person name="Klopp C."/>
            <person name="Cabau C."/>
            <person name="Louis A."/>
            <person name="Berthelot C."/>
            <person name="Parey E."/>
            <person name="Roest Crollius H."/>
            <person name="Montfort J."/>
            <person name="Robinson-Rechavi M."/>
            <person name="Bouchez O."/>
            <person name="Lampietro C."/>
            <person name="Lopez Roques C."/>
            <person name="Donnadieu C."/>
            <person name="Postlethwait J."/>
            <person name="Bobe J."/>
            <person name="Dillon D."/>
            <person name="Chandos A."/>
            <person name="von Hippel F."/>
            <person name="Guiguen Y."/>
        </authorList>
    </citation>
    <scope>NUCLEOTIDE SEQUENCE</scope>
    <source>
        <strain evidence="1">YG-Jan2019</strain>
    </source>
</reference>
<evidence type="ECO:0000313" key="2">
    <source>
        <dbReference type="Proteomes" id="UP001157502"/>
    </source>
</evidence>
<accession>A0ACC2FT62</accession>
<evidence type="ECO:0000313" key="1">
    <source>
        <dbReference type="EMBL" id="KAJ7994643.1"/>
    </source>
</evidence>
<gene>
    <name evidence="1" type="ORF">DPEC_G00251600</name>
</gene>
<keyword evidence="2" id="KW-1185">Reference proteome</keyword>
<name>A0ACC2FT62_DALPE</name>
<sequence>MDCQRFHPTRCQSAGKCLYAGSLSSDRNEYLALHANEDGHHPLPQLAPIGPLPDLRPRRATVPASARSFVVARSPLQGFLFLNDFHKHLATMQPERVWPALLFVMELVQEQGRTSDVLFW</sequence>
<dbReference type="EMBL" id="CM055749">
    <property type="protein sequence ID" value="KAJ7994643.1"/>
    <property type="molecule type" value="Genomic_DNA"/>
</dbReference>
<organism evidence="1 2">
    <name type="scientific">Dallia pectoralis</name>
    <name type="common">Alaska blackfish</name>
    <dbReference type="NCBI Taxonomy" id="75939"/>
    <lineage>
        <taxon>Eukaryota</taxon>
        <taxon>Metazoa</taxon>
        <taxon>Chordata</taxon>
        <taxon>Craniata</taxon>
        <taxon>Vertebrata</taxon>
        <taxon>Euteleostomi</taxon>
        <taxon>Actinopterygii</taxon>
        <taxon>Neopterygii</taxon>
        <taxon>Teleostei</taxon>
        <taxon>Protacanthopterygii</taxon>
        <taxon>Esociformes</taxon>
        <taxon>Umbridae</taxon>
        <taxon>Dallia</taxon>
    </lineage>
</organism>
<comment type="caution">
    <text evidence="1">The sequence shown here is derived from an EMBL/GenBank/DDBJ whole genome shotgun (WGS) entry which is preliminary data.</text>
</comment>
<dbReference type="Proteomes" id="UP001157502">
    <property type="component" value="Chromosome 22"/>
</dbReference>